<sequence>MVAETNSVAESTADLGPRPGLWSKVHQHLQLNSADAIRRSNADLDPVPPHRRTWHTYNYVMYWISDNFSPSGFRNAASLMQVGLSWRDSLICVIMGQFITGIVIVFNGVVGSRYHINFSVQSRASFGYYFSYLMIIMRMVVGTFWYGINAYTGGECVRSILYAIWPSFHNVKNTLPASAHVDTQFMTAYVIYFIIVIPVHWIPMHRLKWLFVIKSITTPIVGFAIMGWVIHTVGYSNASLWTQKTTLSGSALAWTFLNGLYANIGSWSTLAVNVPDFTRYAVNDKAAFITVFVLPATGALVTFFGVVVAAGSDILYGQILWDPLLLIDHWTSPGGRAAAFFCAFFFLISQIGVNIAANSVSAANDLNCLFPRYINIRRGQLIVAFIGSWALTPWNILQSAPAFISFMAGYAIWLGPIAGILLSDFYLVHKQKYDVWELYNRNGIYRYNKIGTNWRAFVAFFIGWVPLLPGFIPTVNSSIKVSAGVSHLYDLGYFYGFGAAMLSYYLLCTFWPAKETMLERAVLPDSDLLHSPNQAFMMDEGIEAALGETVIEAKHEKHL</sequence>
<proteinExistence type="predicted"/>
<accession>A0ACC3T552</accession>
<evidence type="ECO:0000313" key="1">
    <source>
        <dbReference type="EMBL" id="KAK9238559.1"/>
    </source>
</evidence>
<gene>
    <name evidence="1" type="ORF">V1525DRAFT_400905</name>
</gene>
<protein>
    <submittedName>
        <fullName evidence="1">Permease for cytosine/purines, uracil, thiamine, allantoin-domain-containing protein</fullName>
    </submittedName>
</protein>
<name>A0ACC3T552_LIPKO</name>
<comment type="caution">
    <text evidence="1">The sequence shown here is derived from an EMBL/GenBank/DDBJ whole genome shotgun (WGS) entry which is preliminary data.</text>
</comment>
<dbReference type="EMBL" id="MU971355">
    <property type="protein sequence ID" value="KAK9238559.1"/>
    <property type="molecule type" value="Genomic_DNA"/>
</dbReference>
<keyword evidence="2" id="KW-1185">Reference proteome</keyword>
<evidence type="ECO:0000313" key="2">
    <source>
        <dbReference type="Proteomes" id="UP001433508"/>
    </source>
</evidence>
<organism evidence="1 2">
    <name type="scientific">Lipomyces kononenkoae</name>
    <name type="common">Yeast</name>
    <dbReference type="NCBI Taxonomy" id="34357"/>
    <lineage>
        <taxon>Eukaryota</taxon>
        <taxon>Fungi</taxon>
        <taxon>Dikarya</taxon>
        <taxon>Ascomycota</taxon>
        <taxon>Saccharomycotina</taxon>
        <taxon>Lipomycetes</taxon>
        <taxon>Lipomycetales</taxon>
        <taxon>Lipomycetaceae</taxon>
        <taxon>Lipomyces</taxon>
    </lineage>
</organism>
<dbReference type="Proteomes" id="UP001433508">
    <property type="component" value="Unassembled WGS sequence"/>
</dbReference>
<reference evidence="2" key="1">
    <citation type="journal article" date="2024" name="Front. Bioeng. Biotechnol.">
        <title>Genome-scale model development and genomic sequencing of the oleaginous clade Lipomyces.</title>
        <authorList>
            <person name="Czajka J.J."/>
            <person name="Han Y."/>
            <person name="Kim J."/>
            <person name="Mondo S.J."/>
            <person name="Hofstad B.A."/>
            <person name="Robles A."/>
            <person name="Haridas S."/>
            <person name="Riley R."/>
            <person name="LaButti K."/>
            <person name="Pangilinan J."/>
            <person name="Andreopoulos W."/>
            <person name="Lipzen A."/>
            <person name="Yan J."/>
            <person name="Wang M."/>
            <person name="Ng V."/>
            <person name="Grigoriev I.V."/>
            <person name="Spatafora J.W."/>
            <person name="Magnuson J.K."/>
            <person name="Baker S.E."/>
            <person name="Pomraning K.R."/>
        </authorList>
    </citation>
    <scope>NUCLEOTIDE SEQUENCE [LARGE SCALE GENOMIC DNA]</scope>
    <source>
        <strain evidence="2">CBS 7786</strain>
    </source>
</reference>